<organism evidence="1 2">
    <name type="scientific">Sulfobacillus acidophilus</name>
    <dbReference type="NCBI Taxonomy" id="53633"/>
    <lineage>
        <taxon>Bacteria</taxon>
        <taxon>Bacillati</taxon>
        <taxon>Bacillota</taxon>
        <taxon>Clostridia</taxon>
        <taxon>Eubacteriales</taxon>
        <taxon>Clostridiales Family XVII. Incertae Sedis</taxon>
        <taxon>Sulfobacillus</taxon>
    </lineage>
</organism>
<protein>
    <submittedName>
        <fullName evidence="1">Uncharacterized protein</fullName>
    </submittedName>
</protein>
<name>A0A2T2WHV3_9FIRM</name>
<proteinExistence type="predicted"/>
<sequence length="119" mass="13268">MVAVWAPAQIEVALSASRRQDAGVHARNGSTRYKGHLMEMNLVRRSDHVANQTRAPSGGVDPAINLYKWFGMSPRCGIGGAYHERTIHVDEVFGVWSALRNVVVETREDVSAMWPYCGW</sequence>
<accession>A0A2T2WHV3</accession>
<evidence type="ECO:0000313" key="1">
    <source>
        <dbReference type="EMBL" id="PSR21805.1"/>
    </source>
</evidence>
<evidence type="ECO:0000313" key="2">
    <source>
        <dbReference type="Proteomes" id="UP000241848"/>
    </source>
</evidence>
<reference evidence="1 2" key="1">
    <citation type="journal article" date="2014" name="BMC Genomics">
        <title>Comparison of environmental and isolate Sulfobacillus genomes reveals diverse carbon, sulfur, nitrogen, and hydrogen metabolisms.</title>
        <authorList>
            <person name="Justice N.B."/>
            <person name="Norman A."/>
            <person name="Brown C.T."/>
            <person name="Singh A."/>
            <person name="Thomas B.C."/>
            <person name="Banfield J.F."/>
        </authorList>
    </citation>
    <scope>NUCLEOTIDE SEQUENCE [LARGE SCALE GENOMIC DNA]</scope>
    <source>
        <strain evidence="1">AMDSBA3</strain>
    </source>
</reference>
<gene>
    <name evidence="1" type="ORF">C7B45_09500</name>
</gene>
<dbReference type="Proteomes" id="UP000241848">
    <property type="component" value="Unassembled WGS sequence"/>
</dbReference>
<comment type="caution">
    <text evidence="1">The sequence shown here is derived from an EMBL/GenBank/DDBJ whole genome shotgun (WGS) entry which is preliminary data.</text>
</comment>
<dbReference type="EMBL" id="PXYV01000027">
    <property type="protein sequence ID" value="PSR21805.1"/>
    <property type="molecule type" value="Genomic_DNA"/>
</dbReference>
<dbReference type="AlphaFoldDB" id="A0A2T2WHV3"/>